<evidence type="ECO:0000256" key="3">
    <source>
        <dbReference type="ARBA" id="ARBA00023002"/>
    </source>
</evidence>
<evidence type="ECO:0000256" key="1">
    <source>
        <dbReference type="ARBA" id="ARBA00006484"/>
    </source>
</evidence>
<evidence type="ECO:0000313" key="5">
    <source>
        <dbReference type="Proteomes" id="UP000807306"/>
    </source>
</evidence>
<evidence type="ECO:0000256" key="2">
    <source>
        <dbReference type="ARBA" id="ARBA00022857"/>
    </source>
</evidence>
<keyword evidence="3" id="KW-0560">Oxidoreductase</keyword>
<dbReference type="PANTHER" id="PTHR24320">
    <property type="entry name" value="RETINOL DEHYDROGENASE"/>
    <property type="match status" value="1"/>
</dbReference>
<comment type="similarity">
    <text evidence="1">Belongs to the short-chain dehydrogenases/reductases (SDR) family.</text>
</comment>
<dbReference type="Pfam" id="PF00106">
    <property type="entry name" value="adh_short"/>
    <property type="match status" value="1"/>
</dbReference>
<dbReference type="PANTHER" id="PTHR24320:SF282">
    <property type="entry name" value="WW DOMAIN-CONTAINING OXIDOREDUCTASE"/>
    <property type="match status" value="1"/>
</dbReference>
<reference evidence="4" key="1">
    <citation type="submission" date="2020-11" db="EMBL/GenBank/DDBJ databases">
        <authorList>
            <consortium name="DOE Joint Genome Institute"/>
            <person name="Ahrendt S."/>
            <person name="Riley R."/>
            <person name="Andreopoulos W."/>
            <person name="Labutti K."/>
            <person name="Pangilinan J."/>
            <person name="Ruiz-Duenas F.J."/>
            <person name="Barrasa J.M."/>
            <person name="Sanchez-Garcia M."/>
            <person name="Camarero S."/>
            <person name="Miyauchi S."/>
            <person name="Serrano A."/>
            <person name="Linde D."/>
            <person name="Babiker R."/>
            <person name="Drula E."/>
            <person name="Ayuso-Fernandez I."/>
            <person name="Pacheco R."/>
            <person name="Padilla G."/>
            <person name="Ferreira P."/>
            <person name="Barriuso J."/>
            <person name="Kellner H."/>
            <person name="Castanera R."/>
            <person name="Alfaro M."/>
            <person name="Ramirez L."/>
            <person name="Pisabarro A.G."/>
            <person name="Kuo A."/>
            <person name="Tritt A."/>
            <person name="Lipzen A."/>
            <person name="He G."/>
            <person name="Yan M."/>
            <person name="Ng V."/>
            <person name="Cullen D."/>
            <person name="Martin F."/>
            <person name="Rosso M.-N."/>
            <person name="Henrissat B."/>
            <person name="Hibbett D."/>
            <person name="Martinez A.T."/>
            <person name="Grigoriev I.V."/>
        </authorList>
    </citation>
    <scope>NUCLEOTIDE SEQUENCE</scope>
    <source>
        <strain evidence="4">CBS 506.95</strain>
    </source>
</reference>
<comment type="caution">
    <text evidence="4">The sequence shown here is derived from an EMBL/GenBank/DDBJ whole genome shotgun (WGS) entry which is preliminary data.</text>
</comment>
<dbReference type="EMBL" id="MU157859">
    <property type="protein sequence ID" value="KAF9527622.1"/>
    <property type="molecule type" value="Genomic_DNA"/>
</dbReference>
<organism evidence="4 5">
    <name type="scientific">Crepidotus variabilis</name>
    <dbReference type="NCBI Taxonomy" id="179855"/>
    <lineage>
        <taxon>Eukaryota</taxon>
        <taxon>Fungi</taxon>
        <taxon>Dikarya</taxon>
        <taxon>Basidiomycota</taxon>
        <taxon>Agaricomycotina</taxon>
        <taxon>Agaricomycetes</taxon>
        <taxon>Agaricomycetidae</taxon>
        <taxon>Agaricales</taxon>
        <taxon>Agaricineae</taxon>
        <taxon>Crepidotaceae</taxon>
        <taxon>Crepidotus</taxon>
    </lineage>
</organism>
<dbReference type="AlphaFoldDB" id="A0A9P6EEU7"/>
<protein>
    <recommendedName>
        <fullName evidence="6">Short-chain dehydrogenase</fullName>
    </recommendedName>
</protein>
<dbReference type="OrthoDB" id="191139at2759"/>
<dbReference type="InterPro" id="IPR036291">
    <property type="entry name" value="NAD(P)-bd_dom_sf"/>
</dbReference>
<dbReference type="Proteomes" id="UP000807306">
    <property type="component" value="Unassembled WGS sequence"/>
</dbReference>
<keyword evidence="5" id="KW-1185">Reference proteome</keyword>
<dbReference type="SUPFAM" id="SSF51735">
    <property type="entry name" value="NAD(P)-binding Rossmann-fold domains"/>
    <property type="match status" value="1"/>
</dbReference>
<evidence type="ECO:0008006" key="6">
    <source>
        <dbReference type="Google" id="ProtNLM"/>
    </source>
</evidence>
<dbReference type="PRINTS" id="PR00081">
    <property type="entry name" value="GDHRDH"/>
</dbReference>
<dbReference type="Gene3D" id="3.40.50.720">
    <property type="entry name" value="NAD(P)-binding Rossmann-like Domain"/>
    <property type="match status" value="1"/>
</dbReference>
<evidence type="ECO:0000313" key="4">
    <source>
        <dbReference type="EMBL" id="KAF9527622.1"/>
    </source>
</evidence>
<keyword evidence="2" id="KW-0521">NADP</keyword>
<dbReference type="InterPro" id="IPR002347">
    <property type="entry name" value="SDR_fam"/>
</dbReference>
<dbReference type="GO" id="GO:0016491">
    <property type="term" value="F:oxidoreductase activity"/>
    <property type="evidence" value="ECO:0007669"/>
    <property type="project" value="UniProtKB-KW"/>
</dbReference>
<accession>A0A9P6EEU7</accession>
<proteinExistence type="inferred from homology"/>
<sequence>MTSFNPSTDLLDLKGKVALVSGGSSGIGLETVRFLAQVGALVYMGARNESRATGAIAELEHDGLQPGNGEIRYFDLDLNNPRDVKVAGEAFLEREKRLDLLIHNAGIVSTNTKPGRDGVVENVTVNYIGPFLLTQILLPLLKKTAREPSSDVRVIYVSSACHVNYCMLL</sequence>
<name>A0A9P6EEU7_9AGAR</name>
<gene>
    <name evidence="4" type="ORF">CPB83DRAFT_855733</name>
</gene>